<dbReference type="PANTHER" id="PTHR15288:SF0">
    <property type="entry name" value="UDENN DOMAIN-CONTAINING PROTEIN"/>
    <property type="match status" value="1"/>
</dbReference>
<evidence type="ECO:0000313" key="3">
    <source>
        <dbReference type="Proteomes" id="UP000887577"/>
    </source>
</evidence>
<dbReference type="WBParaSite" id="PSU_v2.g14468.t1">
    <property type="protein sequence ID" value="PSU_v2.g14468.t1"/>
    <property type="gene ID" value="PSU_v2.g14468"/>
</dbReference>
<dbReference type="PANTHER" id="PTHR15288">
    <property type="entry name" value="DENN DOMAIN-CONTAINING PROTEIN 2"/>
    <property type="match status" value="1"/>
</dbReference>
<proteinExistence type="predicted"/>
<feature type="region of interest" description="Disordered" evidence="1">
    <location>
        <begin position="1"/>
        <end position="21"/>
    </location>
</feature>
<reference evidence="4" key="1">
    <citation type="submission" date="2022-11" db="UniProtKB">
        <authorList>
            <consortium name="WormBaseParasite"/>
        </authorList>
    </citation>
    <scope>IDENTIFICATION</scope>
</reference>
<accession>A0A914Y5F2</accession>
<dbReference type="Pfam" id="PF02141">
    <property type="entry name" value="DENN"/>
    <property type="match status" value="1"/>
</dbReference>
<evidence type="ECO:0000259" key="2">
    <source>
        <dbReference type="PROSITE" id="PS50211"/>
    </source>
</evidence>
<dbReference type="SMART" id="SM00799">
    <property type="entry name" value="DENN"/>
    <property type="match status" value="1"/>
</dbReference>
<organism evidence="3 4">
    <name type="scientific">Panagrolaimus superbus</name>
    <dbReference type="NCBI Taxonomy" id="310955"/>
    <lineage>
        <taxon>Eukaryota</taxon>
        <taxon>Metazoa</taxon>
        <taxon>Ecdysozoa</taxon>
        <taxon>Nematoda</taxon>
        <taxon>Chromadorea</taxon>
        <taxon>Rhabditida</taxon>
        <taxon>Tylenchina</taxon>
        <taxon>Panagrolaimomorpha</taxon>
        <taxon>Panagrolaimoidea</taxon>
        <taxon>Panagrolaimidae</taxon>
        <taxon>Panagrolaimus</taxon>
    </lineage>
</organism>
<dbReference type="Gene3D" id="3.30.450.200">
    <property type="match status" value="1"/>
</dbReference>
<sequence length="380" mass="43820">MSTSKPPSKPSSKPPSKPVCSRELRYSEMQVKRIRSLRRDTKSVKIKPVQELFDLEFIYQILLIKLKPREEASEAEIAALNGVKANFLPYIAHAYPSIENHKSKFPPALFYPDFTCPWKVDNGREDCGTFSVILTDEKCNRSYACCSKFRMDEDDVRRKANVLDYRDDFSSSFYFIGNCVLVFVSHYPTEYALMNIVVDSVRDLKRKRKTLEQICKENMNYHITNEEFCQGDTKIRVRDCAQLMVTPIAKSVERLGVETTVYIFMSLLAEKRILVSGENVKVVSDTVQMFSRLLAPLEWPHTLIPIIPDNLIDLCQNPTPYLCGTLRHNLHTLNQITRKSFAITAENEDITMVDTDLGIFSPKLEFSRISKKERCKQSER</sequence>
<dbReference type="InterPro" id="IPR043153">
    <property type="entry name" value="DENN_C"/>
</dbReference>
<protein>
    <submittedName>
        <fullName evidence="4">UDENN domain-containing protein</fullName>
    </submittedName>
</protein>
<evidence type="ECO:0000256" key="1">
    <source>
        <dbReference type="SAM" id="MobiDB-lite"/>
    </source>
</evidence>
<evidence type="ECO:0000313" key="4">
    <source>
        <dbReference type="WBParaSite" id="PSU_v2.g14468.t1"/>
    </source>
</evidence>
<feature type="compositionally biased region" description="Pro residues" evidence="1">
    <location>
        <begin position="7"/>
        <end position="17"/>
    </location>
</feature>
<dbReference type="InterPro" id="IPR001194">
    <property type="entry name" value="cDENN_dom"/>
</dbReference>
<dbReference type="Gene3D" id="3.40.50.11500">
    <property type="match status" value="1"/>
</dbReference>
<keyword evidence="3" id="KW-1185">Reference proteome</keyword>
<dbReference type="Proteomes" id="UP000887577">
    <property type="component" value="Unplaced"/>
</dbReference>
<dbReference type="AlphaFoldDB" id="A0A914Y5F2"/>
<dbReference type="InterPro" id="IPR051942">
    <property type="entry name" value="DENN_domain_containing_2"/>
</dbReference>
<name>A0A914Y5F2_9BILA</name>
<dbReference type="PROSITE" id="PS50211">
    <property type="entry name" value="DENN"/>
    <property type="match status" value="1"/>
</dbReference>
<dbReference type="InterPro" id="IPR037516">
    <property type="entry name" value="Tripartite_DENN"/>
</dbReference>
<feature type="domain" description="UDENN" evidence="2">
    <location>
        <begin position="73"/>
        <end position="380"/>
    </location>
</feature>